<dbReference type="SUPFAM" id="SSF48726">
    <property type="entry name" value="Immunoglobulin"/>
    <property type="match status" value="1"/>
</dbReference>
<keyword evidence="11" id="KW-0491">MHC II</keyword>
<dbReference type="SMART" id="SM00920">
    <property type="entry name" value="MHC_II_alpha"/>
    <property type="match status" value="1"/>
</dbReference>
<keyword evidence="7" id="KW-1064">Adaptive immunity</keyword>
<dbReference type="GO" id="GO:0002250">
    <property type="term" value="P:adaptive immune response"/>
    <property type="evidence" value="ECO:0007669"/>
    <property type="project" value="UniProtKB-KW"/>
</dbReference>
<dbReference type="AlphaFoldDB" id="A0ABD1KB50"/>
<keyword evidence="10" id="KW-0325">Glycoprotein</keyword>
<gene>
    <name evidence="14" type="ORF">ACEWY4_008498</name>
</gene>
<dbReference type="PROSITE" id="PS00290">
    <property type="entry name" value="IG_MHC"/>
    <property type="match status" value="1"/>
</dbReference>
<organism evidence="14 15">
    <name type="scientific">Coilia grayii</name>
    <name type="common">Gray's grenadier anchovy</name>
    <dbReference type="NCBI Taxonomy" id="363190"/>
    <lineage>
        <taxon>Eukaryota</taxon>
        <taxon>Metazoa</taxon>
        <taxon>Chordata</taxon>
        <taxon>Craniata</taxon>
        <taxon>Vertebrata</taxon>
        <taxon>Euteleostomi</taxon>
        <taxon>Actinopterygii</taxon>
        <taxon>Neopterygii</taxon>
        <taxon>Teleostei</taxon>
        <taxon>Clupei</taxon>
        <taxon>Clupeiformes</taxon>
        <taxon>Clupeoidei</taxon>
        <taxon>Engraulidae</taxon>
        <taxon>Coilinae</taxon>
        <taxon>Coilia</taxon>
    </lineage>
</organism>
<keyword evidence="5" id="KW-0391">Immunity</keyword>
<dbReference type="Gene3D" id="2.60.40.10">
    <property type="entry name" value="Immunoglobulins"/>
    <property type="match status" value="1"/>
</dbReference>
<evidence type="ECO:0000256" key="6">
    <source>
        <dbReference type="ARBA" id="ARBA00022989"/>
    </source>
</evidence>
<evidence type="ECO:0000256" key="7">
    <source>
        <dbReference type="ARBA" id="ARBA00023130"/>
    </source>
</evidence>
<dbReference type="InterPro" id="IPR036179">
    <property type="entry name" value="Ig-like_dom_sf"/>
</dbReference>
<evidence type="ECO:0000256" key="10">
    <source>
        <dbReference type="ARBA" id="ARBA00023180"/>
    </source>
</evidence>
<keyword evidence="8" id="KW-0472">Membrane</keyword>
<evidence type="ECO:0000259" key="13">
    <source>
        <dbReference type="PROSITE" id="PS50835"/>
    </source>
</evidence>
<sequence>MKHYCSEVILLSLILNPSVQYILDGGIHEIYSDTSDEEGFSATLTGDELFYVDFQKKEIISAMPASFDPSIKYDKYFQPVYEFAASEMVFLKKSMENLKQSFNNPPPAQEAPLSAVYPRNEVELGSANTLICLVTRFYPPRVTVTWTRNNKNVTSGVTLSRYYLTEDEYFKVTSTLKITAQEGDIYTCTVQHEALEEPLTREWGGGV</sequence>
<dbReference type="PROSITE" id="PS50835">
    <property type="entry name" value="IG_LIKE"/>
    <property type="match status" value="1"/>
</dbReference>
<name>A0ABD1KB50_9TELE</name>
<dbReference type="Proteomes" id="UP001591681">
    <property type="component" value="Unassembled WGS sequence"/>
</dbReference>
<dbReference type="InterPro" id="IPR001003">
    <property type="entry name" value="MHC_II_a_N"/>
</dbReference>
<evidence type="ECO:0000313" key="15">
    <source>
        <dbReference type="Proteomes" id="UP001591681"/>
    </source>
</evidence>
<evidence type="ECO:0000256" key="12">
    <source>
        <dbReference type="ARBA" id="ARBA00023319"/>
    </source>
</evidence>
<dbReference type="InterPro" id="IPR011162">
    <property type="entry name" value="MHC_I/II-like_Ag-recog"/>
</dbReference>
<dbReference type="Pfam" id="PF07654">
    <property type="entry name" value="C1-set"/>
    <property type="match status" value="1"/>
</dbReference>
<dbReference type="Pfam" id="PF00993">
    <property type="entry name" value="MHC_II_alpha"/>
    <property type="match status" value="1"/>
</dbReference>
<keyword evidence="6" id="KW-1133">Transmembrane helix</keyword>
<feature type="domain" description="Ig-like" evidence="13">
    <location>
        <begin position="106"/>
        <end position="200"/>
    </location>
</feature>
<dbReference type="InterPro" id="IPR003597">
    <property type="entry name" value="Ig_C1-set"/>
</dbReference>
<evidence type="ECO:0000256" key="11">
    <source>
        <dbReference type="ARBA" id="ARBA00023182"/>
    </source>
</evidence>
<keyword evidence="9" id="KW-1015">Disulfide bond</keyword>
<dbReference type="GO" id="GO:0002504">
    <property type="term" value="P:antigen processing and presentation of peptide or polysaccharide antigen via MHC class II"/>
    <property type="evidence" value="ECO:0007669"/>
    <property type="project" value="UniProtKB-KW"/>
</dbReference>
<evidence type="ECO:0000256" key="1">
    <source>
        <dbReference type="ARBA" id="ARBA00004479"/>
    </source>
</evidence>
<comment type="caution">
    <text evidence="14">The sequence shown here is derived from an EMBL/GenBank/DDBJ whole genome shotgun (WGS) entry which is preliminary data.</text>
</comment>
<reference evidence="14 15" key="1">
    <citation type="submission" date="2024-09" db="EMBL/GenBank/DDBJ databases">
        <title>A chromosome-level genome assembly of Gray's grenadier anchovy, Coilia grayii.</title>
        <authorList>
            <person name="Fu Z."/>
        </authorList>
    </citation>
    <scope>NUCLEOTIDE SEQUENCE [LARGE SCALE GENOMIC DNA]</scope>
    <source>
        <strain evidence="14">G4</strain>
        <tissue evidence="14">Muscle</tissue>
    </source>
</reference>
<comment type="similarity">
    <text evidence="2">Belongs to the MHC class II family.</text>
</comment>
<dbReference type="InterPro" id="IPR050160">
    <property type="entry name" value="MHC/Immunoglobulin"/>
</dbReference>
<evidence type="ECO:0000256" key="4">
    <source>
        <dbReference type="ARBA" id="ARBA00022729"/>
    </source>
</evidence>
<dbReference type="GO" id="GO:0042613">
    <property type="term" value="C:MHC class II protein complex"/>
    <property type="evidence" value="ECO:0007669"/>
    <property type="project" value="UniProtKB-KW"/>
</dbReference>
<evidence type="ECO:0000313" key="14">
    <source>
        <dbReference type="EMBL" id="KAL2096350.1"/>
    </source>
</evidence>
<dbReference type="SUPFAM" id="SSF54452">
    <property type="entry name" value="MHC antigen-recognition domain"/>
    <property type="match status" value="1"/>
</dbReference>
<evidence type="ECO:0000256" key="8">
    <source>
        <dbReference type="ARBA" id="ARBA00023136"/>
    </source>
</evidence>
<dbReference type="InterPro" id="IPR003006">
    <property type="entry name" value="Ig/MHC_CS"/>
</dbReference>
<keyword evidence="15" id="KW-1185">Reference proteome</keyword>
<dbReference type="InterPro" id="IPR014745">
    <property type="entry name" value="MHC_II_a/b_N"/>
</dbReference>
<dbReference type="PANTHER" id="PTHR19944">
    <property type="entry name" value="MHC CLASS II-RELATED"/>
    <property type="match status" value="1"/>
</dbReference>
<dbReference type="PANTHER" id="PTHR19944:SF86">
    <property type="entry name" value="HLA CLASS II HISTOCOMPATIBILITY ANTIGEN, DR ALPHA CHAIN"/>
    <property type="match status" value="1"/>
</dbReference>
<dbReference type="SMART" id="SM00407">
    <property type="entry name" value="IGc1"/>
    <property type="match status" value="1"/>
</dbReference>
<dbReference type="EMBL" id="JBHFQA010000007">
    <property type="protein sequence ID" value="KAL2096350.1"/>
    <property type="molecule type" value="Genomic_DNA"/>
</dbReference>
<evidence type="ECO:0000256" key="9">
    <source>
        <dbReference type="ARBA" id="ARBA00023157"/>
    </source>
</evidence>
<dbReference type="InterPro" id="IPR007110">
    <property type="entry name" value="Ig-like_dom"/>
</dbReference>
<keyword evidence="4" id="KW-0732">Signal</keyword>
<comment type="subcellular location">
    <subcellularLocation>
        <location evidence="1">Membrane</location>
        <topology evidence="1">Single-pass type I membrane protein</topology>
    </subcellularLocation>
</comment>
<accession>A0ABD1KB50</accession>
<evidence type="ECO:0000256" key="3">
    <source>
        <dbReference type="ARBA" id="ARBA00022692"/>
    </source>
</evidence>
<dbReference type="InterPro" id="IPR013783">
    <property type="entry name" value="Ig-like_fold"/>
</dbReference>
<keyword evidence="12" id="KW-0393">Immunoglobulin domain</keyword>
<evidence type="ECO:0000256" key="5">
    <source>
        <dbReference type="ARBA" id="ARBA00022859"/>
    </source>
</evidence>
<protein>
    <recommendedName>
        <fullName evidence="13">Ig-like domain-containing protein</fullName>
    </recommendedName>
</protein>
<keyword evidence="3" id="KW-0812">Transmembrane</keyword>
<dbReference type="Gene3D" id="3.10.320.10">
    <property type="entry name" value="Class II Histocompatibility Antigen, M Beta Chain, Chain B, domain 1"/>
    <property type="match status" value="1"/>
</dbReference>
<proteinExistence type="inferred from homology"/>
<evidence type="ECO:0000256" key="2">
    <source>
        <dbReference type="ARBA" id="ARBA00007394"/>
    </source>
</evidence>